<gene>
    <name evidence="2" type="ordered locus">Npun_R0726</name>
</gene>
<name>B2J9H9_NOSP7</name>
<dbReference type="AlphaFoldDB" id="B2J9H9"/>
<evidence type="ECO:0000256" key="1">
    <source>
        <dbReference type="SAM" id="SignalP"/>
    </source>
</evidence>
<dbReference type="EnsemblBacteria" id="ACC79478">
    <property type="protein sequence ID" value="ACC79478"/>
    <property type="gene ID" value="Npun_R0726"/>
</dbReference>
<dbReference type="Proteomes" id="UP000001191">
    <property type="component" value="Chromosome"/>
</dbReference>
<protein>
    <submittedName>
        <fullName evidence="2">Uncharacterized protein</fullName>
    </submittedName>
</protein>
<feature type="chain" id="PRO_5002777749" evidence="1">
    <location>
        <begin position="30"/>
        <end position="85"/>
    </location>
</feature>
<proteinExistence type="predicted"/>
<dbReference type="HOGENOM" id="CLU_2703715_0_0_3"/>
<feature type="signal peptide" evidence="1">
    <location>
        <begin position="1"/>
        <end position="29"/>
    </location>
</feature>
<evidence type="ECO:0000313" key="2">
    <source>
        <dbReference type="EMBL" id="ACC79478.1"/>
    </source>
</evidence>
<sequence>MTMNIKRILASAALILPIAVTFIPSQADAQIRPPVRRHTPVRIIKKPAPVRVYTPVQARRRILVPGRWVRTNRGQQWIPARYIYR</sequence>
<reference evidence="2 3" key="2">
    <citation type="journal article" date="2013" name="Plant Physiol.">
        <title>A Nostoc punctiforme Sugar Transporter Necessary to Establish a Cyanobacterium-Plant Symbiosis.</title>
        <authorList>
            <person name="Ekman M."/>
            <person name="Picossi S."/>
            <person name="Campbell E.L."/>
            <person name="Meeks J.C."/>
            <person name="Flores E."/>
        </authorList>
    </citation>
    <scope>NUCLEOTIDE SEQUENCE [LARGE SCALE GENOMIC DNA]</scope>
    <source>
        <strain evidence="3">ATCC 29133 / PCC 73102</strain>
    </source>
</reference>
<accession>B2J9H9</accession>
<reference evidence="3" key="1">
    <citation type="submission" date="2008-04" db="EMBL/GenBank/DDBJ databases">
        <title>Complete sequence of chromosome of Nostoc punctiforme ATCC 29133.</title>
        <authorList>
            <consortium name="US DOE Joint Genome Institute"/>
            <person name="Copeland A."/>
            <person name="Lucas S."/>
            <person name="Lapidus A."/>
            <person name="Glavina del Rio T."/>
            <person name="Dalin E."/>
            <person name="Tice H."/>
            <person name="Pitluck S."/>
            <person name="Chain P."/>
            <person name="Malfatti S."/>
            <person name="Shin M."/>
            <person name="Vergez L."/>
            <person name="Schmutz J."/>
            <person name="Larimer F."/>
            <person name="Land M."/>
            <person name="Hauser L."/>
            <person name="Kyrpides N."/>
            <person name="Kim E."/>
            <person name="Meeks J.C."/>
            <person name="Elhai J."/>
            <person name="Campbell E.L."/>
            <person name="Thiel T."/>
            <person name="Longmire J."/>
            <person name="Potts M."/>
            <person name="Atlas R."/>
        </authorList>
    </citation>
    <scope>NUCLEOTIDE SEQUENCE [LARGE SCALE GENOMIC DNA]</scope>
    <source>
        <strain evidence="3">ATCC 29133 / PCC 73102</strain>
    </source>
</reference>
<dbReference type="EMBL" id="CP001037">
    <property type="protein sequence ID" value="ACC79478.1"/>
    <property type="molecule type" value="Genomic_DNA"/>
</dbReference>
<evidence type="ECO:0000313" key="3">
    <source>
        <dbReference type="Proteomes" id="UP000001191"/>
    </source>
</evidence>
<organism evidence="2 3">
    <name type="scientific">Nostoc punctiforme (strain ATCC 29133 / PCC 73102)</name>
    <dbReference type="NCBI Taxonomy" id="63737"/>
    <lineage>
        <taxon>Bacteria</taxon>
        <taxon>Bacillati</taxon>
        <taxon>Cyanobacteriota</taxon>
        <taxon>Cyanophyceae</taxon>
        <taxon>Nostocales</taxon>
        <taxon>Nostocaceae</taxon>
        <taxon>Nostoc</taxon>
    </lineage>
</organism>
<keyword evidence="1" id="KW-0732">Signal</keyword>
<dbReference type="KEGG" id="npu:Npun_R0726"/>
<keyword evidence="3" id="KW-1185">Reference proteome</keyword>